<evidence type="ECO:0000256" key="5">
    <source>
        <dbReference type="ARBA" id="ARBA00022519"/>
    </source>
</evidence>
<keyword evidence="9" id="KW-0547">Nucleotide-binding</keyword>
<feature type="transmembrane region" description="Helical" evidence="18">
    <location>
        <begin position="40"/>
        <end position="61"/>
    </location>
</feature>
<dbReference type="InterPro" id="IPR003661">
    <property type="entry name" value="HisK_dim/P_dom"/>
</dbReference>
<dbReference type="Pfam" id="PF00512">
    <property type="entry name" value="HisKA"/>
    <property type="match status" value="1"/>
</dbReference>
<dbReference type="SMART" id="SM00387">
    <property type="entry name" value="HATPase_c"/>
    <property type="match status" value="1"/>
</dbReference>
<keyword evidence="6" id="KW-0597">Phosphoprotein</keyword>
<dbReference type="SUPFAM" id="SSF47384">
    <property type="entry name" value="Homodimeric domain of signal transducing histidine kinase"/>
    <property type="match status" value="1"/>
</dbReference>
<evidence type="ECO:0000256" key="11">
    <source>
        <dbReference type="ARBA" id="ARBA00022840"/>
    </source>
</evidence>
<keyword evidence="16" id="KW-0175">Coiled coil</keyword>
<keyword evidence="8 18" id="KW-0812">Transmembrane</keyword>
<feature type="coiled-coil region" evidence="16">
    <location>
        <begin position="386"/>
        <end position="420"/>
    </location>
</feature>
<dbReference type="SUPFAM" id="SSF55874">
    <property type="entry name" value="ATPase domain of HSP90 chaperone/DNA topoisomerase II/histidine kinase"/>
    <property type="match status" value="1"/>
</dbReference>
<dbReference type="Gene3D" id="3.30.565.10">
    <property type="entry name" value="Histidine kinase-like ATPase, C-terminal domain"/>
    <property type="match status" value="1"/>
</dbReference>
<evidence type="ECO:0000256" key="1">
    <source>
        <dbReference type="ARBA" id="ARBA00000085"/>
    </source>
</evidence>
<keyword evidence="7 20" id="KW-0808">Transferase</keyword>
<dbReference type="SUPFAM" id="SSF103190">
    <property type="entry name" value="Sensory domain-like"/>
    <property type="match status" value="1"/>
</dbReference>
<dbReference type="Gene3D" id="3.30.450.20">
    <property type="entry name" value="PAS domain"/>
    <property type="match status" value="2"/>
</dbReference>
<evidence type="ECO:0000313" key="20">
    <source>
        <dbReference type="EMBL" id="CAB3921643.1"/>
    </source>
</evidence>
<dbReference type="CDD" id="cd00082">
    <property type="entry name" value="HisKA"/>
    <property type="match status" value="1"/>
</dbReference>
<dbReference type="PANTHER" id="PTHR43065:SF46">
    <property type="entry name" value="C4-DICARBOXYLATE TRANSPORT SENSOR PROTEIN DCTB"/>
    <property type="match status" value="1"/>
</dbReference>
<dbReference type="EC" id="2.7.13.3" evidence="3"/>
<evidence type="ECO:0000256" key="9">
    <source>
        <dbReference type="ARBA" id="ARBA00022741"/>
    </source>
</evidence>
<dbReference type="InterPro" id="IPR005467">
    <property type="entry name" value="His_kinase_dom"/>
</dbReference>
<evidence type="ECO:0000256" key="2">
    <source>
        <dbReference type="ARBA" id="ARBA00004429"/>
    </source>
</evidence>
<evidence type="ECO:0000313" key="21">
    <source>
        <dbReference type="Proteomes" id="UP000494105"/>
    </source>
</evidence>
<dbReference type="PANTHER" id="PTHR43065">
    <property type="entry name" value="SENSOR HISTIDINE KINASE"/>
    <property type="match status" value="1"/>
</dbReference>
<evidence type="ECO:0000256" key="4">
    <source>
        <dbReference type="ARBA" id="ARBA00022475"/>
    </source>
</evidence>
<reference evidence="20 21" key="1">
    <citation type="submission" date="2020-04" db="EMBL/GenBank/DDBJ databases">
        <authorList>
            <person name="De Canck E."/>
        </authorList>
    </citation>
    <scope>NUCLEOTIDE SEQUENCE [LARGE SCALE GENOMIC DNA]</scope>
    <source>
        <strain evidence="20 21">LMG 1861</strain>
    </source>
</reference>
<dbReference type="Gene3D" id="6.10.250.3020">
    <property type="match status" value="1"/>
</dbReference>
<keyword evidence="11" id="KW-0067">ATP-binding</keyword>
<dbReference type="GO" id="GO:0005524">
    <property type="term" value="F:ATP binding"/>
    <property type="evidence" value="ECO:0007669"/>
    <property type="project" value="UniProtKB-KW"/>
</dbReference>
<gene>
    <name evidence="20" type="primary">dctB</name>
    <name evidence="20" type="ORF">LMG1861_05450</name>
</gene>
<evidence type="ECO:0000256" key="14">
    <source>
        <dbReference type="ARBA" id="ARBA00023136"/>
    </source>
</evidence>
<dbReference type="InterPro" id="IPR029151">
    <property type="entry name" value="Sensor-like_sf"/>
</dbReference>
<keyword evidence="5" id="KW-0997">Cell inner membrane</keyword>
<keyword evidence="13" id="KW-0902">Two-component regulatory system</keyword>
<evidence type="ECO:0000256" key="10">
    <source>
        <dbReference type="ARBA" id="ARBA00022777"/>
    </source>
</evidence>
<dbReference type="GO" id="GO:0000155">
    <property type="term" value="F:phosphorelay sensor kinase activity"/>
    <property type="evidence" value="ECO:0007669"/>
    <property type="project" value="InterPro"/>
</dbReference>
<feature type="domain" description="Histidine kinase" evidence="19">
    <location>
        <begin position="429"/>
        <end position="650"/>
    </location>
</feature>
<evidence type="ECO:0000256" key="17">
    <source>
        <dbReference type="SAM" id="MobiDB-lite"/>
    </source>
</evidence>
<evidence type="ECO:0000256" key="16">
    <source>
        <dbReference type="SAM" id="Coils"/>
    </source>
</evidence>
<protein>
    <recommendedName>
        <fullName evidence="15">C4-dicarboxylate transport sensor protein DctB</fullName>
        <ecNumber evidence="3">2.7.13.3</ecNumber>
    </recommendedName>
</protein>
<evidence type="ECO:0000256" key="6">
    <source>
        <dbReference type="ARBA" id="ARBA00022553"/>
    </source>
</evidence>
<evidence type="ECO:0000256" key="7">
    <source>
        <dbReference type="ARBA" id="ARBA00022679"/>
    </source>
</evidence>
<dbReference type="InterPro" id="IPR017055">
    <property type="entry name" value="Sig_transdc_His_kinase_DctB"/>
</dbReference>
<dbReference type="InterPro" id="IPR036890">
    <property type="entry name" value="HATPase_C_sf"/>
</dbReference>
<evidence type="ECO:0000256" key="3">
    <source>
        <dbReference type="ARBA" id="ARBA00012438"/>
    </source>
</evidence>
<comment type="catalytic activity">
    <reaction evidence="1">
        <text>ATP + protein L-histidine = ADP + protein N-phospho-L-histidine.</text>
        <dbReference type="EC" id="2.7.13.3"/>
    </reaction>
</comment>
<dbReference type="PROSITE" id="PS50109">
    <property type="entry name" value="HIS_KIN"/>
    <property type="match status" value="1"/>
</dbReference>
<dbReference type="EMBL" id="CADILD010000005">
    <property type="protein sequence ID" value="CAB3921643.1"/>
    <property type="molecule type" value="Genomic_DNA"/>
</dbReference>
<evidence type="ECO:0000256" key="12">
    <source>
        <dbReference type="ARBA" id="ARBA00022989"/>
    </source>
</evidence>
<evidence type="ECO:0000256" key="8">
    <source>
        <dbReference type="ARBA" id="ARBA00022692"/>
    </source>
</evidence>
<dbReference type="AlphaFoldDB" id="A0A6S7EQ65"/>
<dbReference type="Proteomes" id="UP000494105">
    <property type="component" value="Unassembled WGS sequence"/>
</dbReference>
<comment type="subcellular location">
    <subcellularLocation>
        <location evidence="2">Cell inner membrane</location>
        <topology evidence="2">Multi-pass membrane protein</topology>
    </subcellularLocation>
</comment>
<keyword evidence="14 18" id="KW-0472">Membrane</keyword>
<evidence type="ECO:0000259" key="19">
    <source>
        <dbReference type="PROSITE" id="PS50109"/>
    </source>
</evidence>
<dbReference type="PIRSF" id="PIRSF036431">
    <property type="entry name" value="STHK_DctB"/>
    <property type="match status" value="1"/>
</dbReference>
<keyword evidence="10" id="KW-0418">Kinase</keyword>
<feature type="compositionally biased region" description="Low complexity" evidence="17">
    <location>
        <begin position="9"/>
        <end position="24"/>
    </location>
</feature>
<evidence type="ECO:0000256" key="13">
    <source>
        <dbReference type="ARBA" id="ARBA00023012"/>
    </source>
</evidence>
<dbReference type="GO" id="GO:0005886">
    <property type="term" value="C:plasma membrane"/>
    <property type="evidence" value="ECO:0007669"/>
    <property type="project" value="UniProtKB-SubCell"/>
</dbReference>
<proteinExistence type="predicted"/>
<evidence type="ECO:0000256" key="15">
    <source>
        <dbReference type="ARBA" id="ARBA00073143"/>
    </source>
</evidence>
<dbReference type="SMART" id="SM00388">
    <property type="entry name" value="HisKA"/>
    <property type="match status" value="1"/>
</dbReference>
<sequence length="660" mass="70882">MCGNPHAMSKPPSSFPSQSGPSSSGALLPRRSRGSWRARALLILIAIAVVAGVLQVATNWARETALKNATIQARSAGQINAALLRNNLDKFRALPFVLTRDVDVRAVLQGATTTQIESLDDKLDTLTRGVGASAIYLLDKTGLAIAASNWREPATFVGVDYQFRPYFQGAVQRGWAEHFALGTISHEAGLYLSRRVDDARGAMLGVIVLKVDFRDIESDWRQSSAPIFVTDEHGVVLLGSVADWRFDVLAPLSADLAQTLRTSLQFGDARFQTLPLTPPLSLISDGDLVHLNEALPQVPKGAPLLHTTLPIAESAGWTLHLLSPVQAAMNQATANAQLAALLALSLSAAAIGLVLHRRQRNREQAEQHAAIQAQLAALVGERTAQLSEVNEQLMDEMDERQRAEARLHTMQDELVQASKLALLGQVAAGVAHEINQPVAAIRAYADNATEFLRREDVNAVHENLGTIATLTERIGHITGELRAFSRKAGASVGPTSLKDAMDGALLLVGPRARRQGVTVVRHPDDLDVMVRADRIRLEQVLVNLLQNAMEALENISDGRVLVVLQDLGATVRLYVNDNGPGLAGDTRARLFTPFYTTKPEGLGLGLVICRDIVAEFGGELLAANPDDPAFAPIPGAQGGATFILTLRKASASNSWPASSP</sequence>
<dbReference type="Pfam" id="PF02518">
    <property type="entry name" value="HATPase_c"/>
    <property type="match status" value="1"/>
</dbReference>
<keyword evidence="12 18" id="KW-1133">Transmembrane helix</keyword>
<evidence type="ECO:0000256" key="18">
    <source>
        <dbReference type="SAM" id="Phobius"/>
    </source>
</evidence>
<organism evidence="20 21">
    <name type="scientific">Achromobacter piechaudii</name>
    <dbReference type="NCBI Taxonomy" id="72556"/>
    <lineage>
        <taxon>Bacteria</taxon>
        <taxon>Pseudomonadati</taxon>
        <taxon>Pseudomonadota</taxon>
        <taxon>Betaproteobacteria</taxon>
        <taxon>Burkholderiales</taxon>
        <taxon>Alcaligenaceae</taxon>
        <taxon>Achromobacter</taxon>
    </lineage>
</organism>
<keyword evidence="4" id="KW-1003">Cell membrane</keyword>
<dbReference type="PRINTS" id="PR00344">
    <property type="entry name" value="BCTRLSENSOR"/>
</dbReference>
<dbReference type="InterPro" id="IPR036097">
    <property type="entry name" value="HisK_dim/P_sf"/>
</dbReference>
<dbReference type="FunFam" id="1.10.287.130:FF:000049">
    <property type="entry name" value="C4-dicarboxylate transport sensor protein DctB"/>
    <property type="match status" value="1"/>
</dbReference>
<feature type="region of interest" description="Disordered" evidence="17">
    <location>
        <begin position="1"/>
        <end position="29"/>
    </location>
</feature>
<dbReference type="InterPro" id="IPR003594">
    <property type="entry name" value="HATPase_dom"/>
</dbReference>
<dbReference type="InterPro" id="IPR004358">
    <property type="entry name" value="Sig_transdc_His_kin-like_C"/>
</dbReference>
<dbReference type="Gene3D" id="1.10.287.130">
    <property type="match status" value="1"/>
</dbReference>
<name>A0A6S7EQ65_9BURK</name>
<accession>A0A6S7EQ65</accession>